<organism evidence="2 3">
    <name type="scientific">Algoriphagus pacificus</name>
    <dbReference type="NCBI Taxonomy" id="2811234"/>
    <lineage>
        <taxon>Bacteria</taxon>
        <taxon>Pseudomonadati</taxon>
        <taxon>Bacteroidota</taxon>
        <taxon>Cytophagia</taxon>
        <taxon>Cytophagales</taxon>
        <taxon>Cyclobacteriaceae</taxon>
        <taxon>Algoriphagus</taxon>
    </lineage>
</organism>
<feature type="transmembrane region" description="Helical" evidence="1">
    <location>
        <begin position="40"/>
        <end position="58"/>
    </location>
</feature>
<keyword evidence="1" id="KW-1133">Transmembrane helix</keyword>
<name>A0ABS3CFX0_9BACT</name>
<evidence type="ECO:0000313" key="3">
    <source>
        <dbReference type="Proteomes" id="UP000664480"/>
    </source>
</evidence>
<dbReference type="RefSeq" id="WP_206585677.1">
    <property type="nucleotide sequence ID" value="NZ_JAFKCU010000001.1"/>
</dbReference>
<dbReference type="EMBL" id="JAFKCU010000001">
    <property type="protein sequence ID" value="MBN7815041.1"/>
    <property type="molecule type" value="Genomic_DNA"/>
</dbReference>
<reference evidence="2 3" key="1">
    <citation type="submission" date="2021-03" db="EMBL/GenBank/DDBJ databases">
        <title>novel species isolated from a fishpond in China.</title>
        <authorList>
            <person name="Lu H."/>
            <person name="Cai Z."/>
        </authorList>
    </citation>
    <scope>NUCLEOTIDE SEQUENCE [LARGE SCALE GENOMIC DNA]</scope>
    <source>
        <strain evidence="2 3">YJ13C</strain>
    </source>
</reference>
<evidence type="ECO:0000313" key="2">
    <source>
        <dbReference type="EMBL" id="MBN7815041.1"/>
    </source>
</evidence>
<comment type="caution">
    <text evidence="2">The sequence shown here is derived from an EMBL/GenBank/DDBJ whole genome shotgun (WGS) entry which is preliminary data.</text>
</comment>
<keyword evidence="3" id="KW-1185">Reference proteome</keyword>
<protein>
    <submittedName>
        <fullName evidence="2">DUF4199 domain-containing protein</fullName>
    </submittedName>
</protein>
<evidence type="ECO:0000256" key="1">
    <source>
        <dbReference type="SAM" id="Phobius"/>
    </source>
</evidence>
<keyword evidence="1" id="KW-0472">Membrane</keyword>
<feature type="transmembrane region" description="Helical" evidence="1">
    <location>
        <begin position="7"/>
        <end position="24"/>
    </location>
</feature>
<dbReference type="Pfam" id="PF13858">
    <property type="entry name" value="DUF4199"/>
    <property type="match status" value="1"/>
</dbReference>
<dbReference type="InterPro" id="IPR025250">
    <property type="entry name" value="DUF4199"/>
</dbReference>
<accession>A0ABS3CFX0</accession>
<proteinExistence type="predicted"/>
<gene>
    <name evidence="2" type="ORF">J0A69_06355</name>
</gene>
<feature type="transmembrane region" description="Helical" evidence="1">
    <location>
        <begin position="132"/>
        <end position="154"/>
    </location>
</feature>
<keyword evidence="1" id="KW-0812">Transmembrane</keyword>
<sequence length="161" mass="18159">MKNIGIEVKWAFIFAVMMLAWMFLEKSLGWHDALIDQHSTMTNLVAIPAILIYVLALLDKKKNYYKGQMTYLQGFLSGVVISIIVAVLSPFTQYITIEYITPEYFNNIIEHSVSTGLMTQEAAEDYFNLKNYMVQSVIGALIMGVITSAIVAIFTKSKKQA</sequence>
<dbReference type="Proteomes" id="UP000664480">
    <property type="component" value="Unassembled WGS sequence"/>
</dbReference>
<feature type="transmembrane region" description="Helical" evidence="1">
    <location>
        <begin position="70"/>
        <end position="91"/>
    </location>
</feature>